<dbReference type="PANTHER" id="PTHR43214:SF43">
    <property type="entry name" value="TWO-COMPONENT RESPONSE REGULATOR"/>
    <property type="match status" value="1"/>
</dbReference>
<dbReference type="SMART" id="SM00448">
    <property type="entry name" value="REC"/>
    <property type="match status" value="1"/>
</dbReference>
<dbReference type="SUPFAM" id="SSF46894">
    <property type="entry name" value="C-terminal effector domain of the bipartite response regulators"/>
    <property type="match status" value="1"/>
</dbReference>
<evidence type="ECO:0000313" key="7">
    <source>
        <dbReference type="Proteomes" id="UP000063991"/>
    </source>
</evidence>
<dbReference type="PROSITE" id="PS50110">
    <property type="entry name" value="RESPONSE_REGULATORY"/>
    <property type="match status" value="1"/>
</dbReference>
<dbReference type="GO" id="GO:0003677">
    <property type="term" value="F:DNA binding"/>
    <property type="evidence" value="ECO:0007669"/>
    <property type="project" value="UniProtKB-KW"/>
</dbReference>
<dbReference type="CDD" id="cd17535">
    <property type="entry name" value="REC_NarL-like"/>
    <property type="match status" value="1"/>
</dbReference>
<organism evidence="6 7">
    <name type="scientific">Alteromonas macleodii</name>
    <name type="common">Pseudoalteromonas macleodii</name>
    <dbReference type="NCBI Taxonomy" id="28108"/>
    <lineage>
        <taxon>Bacteria</taxon>
        <taxon>Pseudomonadati</taxon>
        <taxon>Pseudomonadota</taxon>
        <taxon>Gammaproteobacteria</taxon>
        <taxon>Alteromonadales</taxon>
        <taxon>Alteromonadaceae</taxon>
        <taxon>Alteromonas/Salinimonas group</taxon>
        <taxon>Alteromonas</taxon>
    </lineage>
</organism>
<dbReference type="Pfam" id="PF00072">
    <property type="entry name" value="Response_reg"/>
    <property type="match status" value="1"/>
</dbReference>
<dbReference type="Gene3D" id="3.40.50.2300">
    <property type="match status" value="1"/>
</dbReference>
<dbReference type="AlphaFoldDB" id="A0A126PXN4"/>
<feature type="domain" description="HTH luxR-type" evidence="4">
    <location>
        <begin position="140"/>
        <end position="205"/>
    </location>
</feature>
<dbReference type="InterPro" id="IPR016032">
    <property type="entry name" value="Sig_transdc_resp-reg_C-effctor"/>
</dbReference>
<proteinExistence type="predicted"/>
<keyword evidence="1 3" id="KW-0597">Phosphoprotein</keyword>
<dbReference type="GO" id="GO:0000160">
    <property type="term" value="P:phosphorelay signal transduction system"/>
    <property type="evidence" value="ECO:0007669"/>
    <property type="project" value="InterPro"/>
</dbReference>
<evidence type="ECO:0000256" key="1">
    <source>
        <dbReference type="ARBA" id="ARBA00022553"/>
    </source>
</evidence>
<evidence type="ECO:0000259" key="5">
    <source>
        <dbReference type="PROSITE" id="PS50110"/>
    </source>
</evidence>
<dbReference type="GO" id="GO:0006355">
    <property type="term" value="P:regulation of DNA-templated transcription"/>
    <property type="evidence" value="ECO:0007669"/>
    <property type="project" value="InterPro"/>
</dbReference>
<gene>
    <name evidence="6" type="ORF">AVL55_06175</name>
</gene>
<dbReference type="OrthoDB" id="9796655at2"/>
<dbReference type="Proteomes" id="UP000063991">
    <property type="component" value="Chromosome"/>
</dbReference>
<name>A0A126PXN4_ALTMA</name>
<dbReference type="PRINTS" id="PR00038">
    <property type="entry name" value="HTHLUXR"/>
</dbReference>
<evidence type="ECO:0000259" key="4">
    <source>
        <dbReference type="PROSITE" id="PS50043"/>
    </source>
</evidence>
<dbReference type="InterPro" id="IPR039420">
    <property type="entry name" value="WalR-like"/>
</dbReference>
<dbReference type="RefSeq" id="WP_061094538.1">
    <property type="nucleotide sequence ID" value="NZ_CP014323.1"/>
</dbReference>
<dbReference type="EMBL" id="CP014323">
    <property type="protein sequence ID" value="AMJ97784.1"/>
    <property type="molecule type" value="Genomic_DNA"/>
</dbReference>
<evidence type="ECO:0000313" key="6">
    <source>
        <dbReference type="EMBL" id="AMJ97784.1"/>
    </source>
</evidence>
<sequence>MEILLVDDHAIVREGFSTLLSSVLEGAVVTNAKNAQQATNALRANHFDLIILDINLGTTSGLTLAEYIVQRWEHAKVLMFSMFDDISIIDRAMKLGAMGYVSKQSEPDVLISAVTSIIKGRRYLEHNTAIELATFNLSHSGGNLTDLTQRELDIFLSIANGLCRKQVAESLNISEKTVSNVITQLKRKLELQTNAEFVHLAIKQGYIKIAS</sequence>
<feature type="modified residue" description="4-aspartylphosphate" evidence="3">
    <location>
        <position position="53"/>
    </location>
</feature>
<dbReference type="Pfam" id="PF00196">
    <property type="entry name" value="GerE"/>
    <property type="match status" value="1"/>
</dbReference>
<dbReference type="SUPFAM" id="SSF52172">
    <property type="entry name" value="CheY-like"/>
    <property type="match status" value="1"/>
</dbReference>
<keyword evidence="2" id="KW-0238">DNA-binding</keyword>
<feature type="domain" description="Response regulatory" evidence="5">
    <location>
        <begin position="2"/>
        <end position="118"/>
    </location>
</feature>
<accession>A0A126PXN4</accession>
<evidence type="ECO:0000256" key="3">
    <source>
        <dbReference type="PROSITE-ProRule" id="PRU00169"/>
    </source>
</evidence>
<protein>
    <submittedName>
        <fullName evidence="6">LuxR family transcriptional regulator</fullName>
    </submittedName>
</protein>
<dbReference type="InterPro" id="IPR000792">
    <property type="entry name" value="Tscrpt_reg_LuxR_C"/>
</dbReference>
<dbReference type="PANTHER" id="PTHR43214">
    <property type="entry name" value="TWO-COMPONENT RESPONSE REGULATOR"/>
    <property type="match status" value="1"/>
</dbReference>
<dbReference type="InterPro" id="IPR011006">
    <property type="entry name" value="CheY-like_superfamily"/>
</dbReference>
<dbReference type="CDD" id="cd06170">
    <property type="entry name" value="LuxR_C_like"/>
    <property type="match status" value="1"/>
</dbReference>
<evidence type="ECO:0000256" key="2">
    <source>
        <dbReference type="ARBA" id="ARBA00023125"/>
    </source>
</evidence>
<reference evidence="6 7" key="1">
    <citation type="submission" date="2015-12" db="EMBL/GenBank/DDBJ databases">
        <authorList>
            <person name="Shamseldin A."/>
            <person name="Moawad H."/>
            <person name="Abd El-Rahim W.M."/>
            <person name="Sadowsky M.J."/>
        </authorList>
    </citation>
    <scope>NUCLEOTIDE SEQUENCE [LARGE SCALE GENOMIC DNA]</scope>
    <source>
        <strain evidence="6 7">D7</strain>
    </source>
</reference>
<dbReference type="InterPro" id="IPR001789">
    <property type="entry name" value="Sig_transdc_resp-reg_receiver"/>
</dbReference>
<dbReference type="PROSITE" id="PS50043">
    <property type="entry name" value="HTH_LUXR_2"/>
    <property type="match status" value="1"/>
</dbReference>
<dbReference type="InterPro" id="IPR058245">
    <property type="entry name" value="NreC/VraR/RcsB-like_REC"/>
</dbReference>
<dbReference type="SMART" id="SM00421">
    <property type="entry name" value="HTH_LUXR"/>
    <property type="match status" value="1"/>
</dbReference>